<feature type="signal peptide" evidence="1">
    <location>
        <begin position="1"/>
        <end position="24"/>
    </location>
</feature>
<keyword evidence="1" id="KW-0732">Signal</keyword>
<evidence type="ECO:0000256" key="1">
    <source>
        <dbReference type="SAM" id="SignalP"/>
    </source>
</evidence>
<dbReference type="AlphaFoldDB" id="A0A060PNW2"/>
<evidence type="ECO:0000313" key="3">
    <source>
        <dbReference type="Proteomes" id="UP000031662"/>
    </source>
</evidence>
<reference evidence="2 3" key="1">
    <citation type="submission" date="2013-11" db="EMBL/GenBank/DDBJ databases">
        <title>Estimation of Helicobacter pylori bacteriophage ecology using H. pylori isolates.</title>
        <authorList>
            <person name="Uchiyama J."/>
            <person name="Takemura-Uchiyama I."/>
            <person name="Ujihara T."/>
            <person name="Matsuzaki S."/>
        </authorList>
    </citation>
    <scope>NUCLEOTIDE SEQUENCE [LARGE SCALE GENOMIC DNA]</scope>
    <source>
        <strain evidence="2 3">NY40</strain>
    </source>
</reference>
<feature type="chain" id="PRO_5001585469" description="Periplasmic protein" evidence="1">
    <location>
        <begin position="25"/>
        <end position="185"/>
    </location>
</feature>
<organism evidence="2 3">
    <name type="scientific">Helicobacter pylori NY40</name>
    <dbReference type="NCBI Taxonomy" id="1426844"/>
    <lineage>
        <taxon>Bacteria</taxon>
        <taxon>Pseudomonadati</taxon>
        <taxon>Campylobacterota</taxon>
        <taxon>Epsilonproteobacteria</taxon>
        <taxon>Campylobacterales</taxon>
        <taxon>Helicobacteraceae</taxon>
        <taxon>Helicobacter</taxon>
    </lineage>
</organism>
<proteinExistence type="predicted"/>
<dbReference type="HOGENOM" id="CLU_1553162_0_0_7"/>
<dbReference type="Proteomes" id="UP000031662">
    <property type="component" value="Chromosome"/>
</dbReference>
<protein>
    <recommendedName>
        <fullName evidence="4">Periplasmic protein</fullName>
    </recommendedName>
</protein>
<gene>
    <name evidence="2" type="ORF">NY40_0153</name>
</gene>
<dbReference type="EMBL" id="AP014523">
    <property type="protein sequence ID" value="BAO97184.1"/>
    <property type="molecule type" value="Genomic_DNA"/>
</dbReference>
<accession>A0A060PNW2</accession>
<name>A0A060PNW2_HELPX</name>
<dbReference type="RefSeq" id="WP_021175328.1">
    <property type="nucleotide sequence ID" value="NZ_AP014523.1"/>
</dbReference>
<sequence length="185" mass="20853">MNHFYKRCLRFSLVGLLGVGFLSAQLDARSFIDGDLDIQKFSYEDSLLKKGDPNGVHKVQVRDYKGKMQEAEIHSEIRIAVKPGVKKEVKKGKIYSAQINDGMCYAFRMLQTGDNTTGLDSKEFPKQSREKKGRVITLIGQNEVPYLILETDCQVGDIAKISLVGNFDGTGFLTEYKFKDAKPIY</sequence>
<evidence type="ECO:0008006" key="4">
    <source>
        <dbReference type="Google" id="ProtNLM"/>
    </source>
</evidence>
<evidence type="ECO:0000313" key="2">
    <source>
        <dbReference type="EMBL" id="BAO97184.1"/>
    </source>
</evidence>